<dbReference type="PANTHER" id="PTHR22730:SF1">
    <property type="entry name" value="PROMININ-LIKE PROTEIN"/>
    <property type="match status" value="1"/>
</dbReference>
<sequence>SYTSDVSEIITDLKSMKDDVMKGIDFDSLKDDAKKYTSTATDYDKYRWYGGLGLAGITMVIVLLLTIGMLFGIFGGSPSVDPADRSCISNAGGNMLVAGAIITFIFGWLLMLITTILFAVGAPVDKFGCGAMQNLSVFDKLLDEYELL</sequence>
<keyword evidence="4 7" id="KW-1133">Transmembrane helix</keyword>
<proteinExistence type="inferred from homology"/>
<accession>A0A0B6YKI9</accession>
<dbReference type="AlphaFoldDB" id="A0A0B6YKI9"/>
<evidence type="ECO:0000256" key="3">
    <source>
        <dbReference type="ARBA" id="ARBA00022692"/>
    </source>
</evidence>
<feature type="non-terminal residue" evidence="8">
    <location>
        <position position="148"/>
    </location>
</feature>
<keyword evidence="6" id="KW-0325">Glycoprotein</keyword>
<keyword evidence="3 7" id="KW-0812">Transmembrane</keyword>
<feature type="transmembrane region" description="Helical" evidence="7">
    <location>
        <begin position="52"/>
        <end position="75"/>
    </location>
</feature>
<gene>
    <name evidence="8" type="primary">ORF27344</name>
</gene>
<evidence type="ECO:0000256" key="5">
    <source>
        <dbReference type="ARBA" id="ARBA00023136"/>
    </source>
</evidence>
<comment type="subcellular location">
    <subcellularLocation>
        <location evidence="1">Membrane</location>
        <topology evidence="1">Multi-pass membrane protein</topology>
    </subcellularLocation>
</comment>
<evidence type="ECO:0000256" key="2">
    <source>
        <dbReference type="ARBA" id="ARBA00006058"/>
    </source>
</evidence>
<reference evidence="8" key="1">
    <citation type="submission" date="2014-12" db="EMBL/GenBank/DDBJ databases">
        <title>Insight into the proteome of Arion vulgaris.</title>
        <authorList>
            <person name="Aradska J."/>
            <person name="Bulat T."/>
            <person name="Smidak R."/>
            <person name="Sarate P."/>
            <person name="Gangsoo J."/>
            <person name="Sialana F."/>
            <person name="Bilban M."/>
            <person name="Lubec G."/>
        </authorList>
    </citation>
    <scope>NUCLEOTIDE SEQUENCE</scope>
    <source>
        <tissue evidence="8">Skin</tissue>
    </source>
</reference>
<evidence type="ECO:0000256" key="1">
    <source>
        <dbReference type="ARBA" id="ARBA00004141"/>
    </source>
</evidence>
<feature type="transmembrane region" description="Helical" evidence="7">
    <location>
        <begin position="95"/>
        <end position="120"/>
    </location>
</feature>
<dbReference type="EMBL" id="HACG01009451">
    <property type="protein sequence ID" value="CEK56316.1"/>
    <property type="molecule type" value="Transcribed_RNA"/>
</dbReference>
<name>A0A0B6YKI9_9EUPU</name>
<feature type="non-terminal residue" evidence="8">
    <location>
        <position position="1"/>
    </location>
</feature>
<dbReference type="PANTHER" id="PTHR22730">
    <property type="entry name" value="PROMININ PROM PROTEIN"/>
    <property type="match status" value="1"/>
</dbReference>
<dbReference type="InterPro" id="IPR008795">
    <property type="entry name" value="Prominin"/>
</dbReference>
<evidence type="ECO:0000256" key="4">
    <source>
        <dbReference type="ARBA" id="ARBA00022989"/>
    </source>
</evidence>
<keyword evidence="5 7" id="KW-0472">Membrane</keyword>
<organism evidence="8">
    <name type="scientific">Arion vulgaris</name>
    <dbReference type="NCBI Taxonomy" id="1028688"/>
    <lineage>
        <taxon>Eukaryota</taxon>
        <taxon>Metazoa</taxon>
        <taxon>Spiralia</taxon>
        <taxon>Lophotrochozoa</taxon>
        <taxon>Mollusca</taxon>
        <taxon>Gastropoda</taxon>
        <taxon>Heterobranchia</taxon>
        <taxon>Euthyneura</taxon>
        <taxon>Panpulmonata</taxon>
        <taxon>Eupulmonata</taxon>
        <taxon>Stylommatophora</taxon>
        <taxon>Helicina</taxon>
        <taxon>Arionoidea</taxon>
        <taxon>Arionidae</taxon>
        <taxon>Arion</taxon>
    </lineage>
</organism>
<dbReference type="GO" id="GO:0016020">
    <property type="term" value="C:membrane"/>
    <property type="evidence" value="ECO:0007669"/>
    <property type="project" value="UniProtKB-SubCell"/>
</dbReference>
<protein>
    <submittedName>
        <fullName evidence="8">Uncharacterized protein</fullName>
    </submittedName>
</protein>
<comment type="similarity">
    <text evidence="2">Belongs to the prominin family.</text>
</comment>
<evidence type="ECO:0000256" key="7">
    <source>
        <dbReference type="SAM" id="Phobius"/>
    </source>
</evidence>
<evidence type="ECO:0000256" key="6">
    <source>
        <dbReference type="ARBA" id="ARBA00023180"/>
    </source>
</evidence>
<evidence type="ECO:0000313" key="8">
    <source>
        <dbReference type="EMBL" id="CEK56316.1"/>
    </source>
</evidence>
<dbReference type="Pfam" id="PF05478">
    <property type="entry name" value="Prominin"/>
    <property type="match status" value="1"/>
</dbReference>